<comment type="caution">
    <text evidence="1">The sequence shown here is derived from an EMBL/GenBank/DDBJ whole genome shotgun (WGS) entry which is preliminary data.</text>
</comment>
<name>A0A495W697_9PSEU</name>
<dbReference type="AlphaFoldDB" id="A0A495W697"/>
<dbReference type="PANTHER" id="PTHR33361:SF2">
    <property type="entry name" value="DUF885 DOMAIN-CONTAINING PROTEIN"/>
    <property type="match status" value="1"/>
</dbReference>
<dbReference type="Pfam" id="PF05960">
    <property type="entry name" value="DUF885"/>
    <property type="match status" value="1"/>
</dbReference>
<keyword evidence="2" id="KW-1185">Reference proteome</keyword>
<dbReference type="OrthoDB" id="9760040at2"/>
<accession>A0A495W697</accession>
<dbReference type="PANTHER" id="PTHR33361">
    <property type="entry name" value="GLR0591 PROTEIN"/>
    <property type="match status" value="1"/>
</dbReference>
<evidence type="ECO:0000313" key="1">
    <source>
        <dbReference type="EMBL" id="RKT56345.1"/>
    </source>
</evidence>
<evidence type="ECO:0000313" key="2">
    <source>
        <dbReference type="Proteomes" id="UP000282084"/>
    </source>
</evidence>
<dbReference type="EMBL" id="RBXO01000001">
    <property type="protein sequence ID" value="RKT56345.1"/>
    <property type="molecule type" value="Genomic_DNA"/>
</dbReference>
<reference evidence="1 2" key="1">
    <citation type="submission" date="2018-10" db="EMBL/GenBank/DDBJ databases">
        <title>Sequencing the genomes of 1000 actinobacteria strains.</title>
        <authorList>
            <person name="Klenk H.-P."/>
        </authorList>
    </citation>
    <scope>NUCLEOTIDE SEQUENCE [LARGE SCALE GENOMIC DNA]</scope>
    <source>
        <strain evidence="1 2">DSM 43800</strain>
    </source>
</reference>
<protein>
    <submittedName>
        <fullName evidence="1">Uncharacterized protein (DUF885 family)</fullName>
    </submittedName>
</protein>
<organism evidence="1 2">
    <name type="scientific">Saccharothrix australiensis</name>
    <dbReference type="NCBI Taxonomy" id="2072"/>
    <lineage>
        <taxon>Bacteria</taxon>
        <taxon>Bacillati</taxon>
        <taxon>Actinomycetota</taxon>
        <taxon>Actinomycetes</taxon>
        <taxon>Pseudonocardiales</taxon>
        <taxon>Pseudonocardiaceae</taxon>
        <taxon>Saccharothrix</taxon>
    </lineage>
</organism>
<sequence length="542" mass="60406">MHVTETTTLPHLVEQFLAWQFDRTPGTAAMLGSLNHDHTLGDFSAQAFADHDREADAWLERFVRVRTDDLEESVDRDLVVSVLRGHQAMTAWPTWRRDPSFYTSAVLFPLFTAFLNRLRPEPELVAKVIARLAEVPSLLAACEANLDPDLASPKIVERAAAQARTGRSFLTRTLPGEVSDPALAARLAEAAEPAAAAFDRLADFLTRFAGTATGDWRMGEKLYSTLLQDKEMLGYGAAELHERGKAAYAELDAEMRRLAGSDDWHSVMLALQDDHPPTPEAMRAEYEAETRRARAFLVEHRLVTLADGEECRVVPSPTFQRPVLSVASYMSPPPLTTARVGHFFVPSPPEDFTPDQVAQRLRTNSRAQLASIAVHEAYPGHHWHLSWLAAQDRPVRKVFRTPYFSEGWALYAEHLMREHGYFSADTVGDAGKARAQELAHVEARLFRAARMIVDTALHCGEMSTDEAEHFMTTRASLTPGTARGEVTRYCTWPTQAPSYLTGALEIERIRDEFTGTRREFHDKLAGSGALPLGLARRVALGR</sequence>
<dbReference type="Proteomes" id="UP000282084">
    <property type="component" value="Unassembled WGS sequence"/>
</dbReference>
<gene>
    <name evidence="1" type="ORF">C8E97_5044</name>
</gene>
<dbReference type="InterPro" id="IPR010281">
    <property type="entry name" value="DUF885"/>
</dbReference>
<proteinExistence type="predicted"/>